<dbReference type="PANTHER" id="PTHR46796:SF6">
    <property type="entry name" value="ARAC SUBFAMILY"/>
    <property type="match status" value="1"/>
</dbReference>
<dbReference type="InterPro" id="IPR018060">
    <property type="entry name" value="HTH_AraC"/>
</dbReference>
<dbReference type="InterPro" id="IPR020449">
    <property type="entry name" value="Tscrpt_reg_AraC-type_HTH"/>
</dbReference>
<dbReference type="SUPFAM" id="SSF46689">
    <property type="entry name" value="Homeodomain-like"/>
    <property type="match status" value="2"/>
</dbReference>
<keyword evidence="6" id="KW-1185">Reference proteome</keyword>
<dbReference type="Proteomes" id="UP000661077">
    <property type="component" value="Unassembled WGS sequence"/>
</dbReference>
<dbReference type="Gene3D" id="1.10.10.60">
    <property type="entry name" value="Homeodomain-like"/>
    <property type="match status" value="2"/>
</dbReference>
<protein>
    <submittedName>
        <fullName evidence="5">Helix-turn-helix transcriptional regulator</fullName>
    </submittedName>
</protein>
<keyword evidence="3" id="KW-0804">Transcription</keyword>
<proteinExistence type="predicted"/>
<comment type="caution">
    <text evidence="5">The sequence shown here is derived from an EMBL/GenBank/DDBJ whole genome shotgun (WGS) entry which is preliminary data.</text>
</comment>
<reference evidence="5 6" key="1">
    <citation type="journal article" date="2021" name="Int. J. Syst. Evol. Microbiol.">
        <title>Steroidobacter gossypii sp. nov., isolated from soil of cotton cropping field.</title>
        <authorList>
            <person name="Huang R."/>
            <person name="Yang S."/>
            <person name="Zhen C."/>
            <person name="Liu W."/>
        </authorList>
    </citation>
    <scope>NUCLEOTIDE SEQUENCE [LARGE SCALE GENOMIC DNA]</scope>
    <source>
        <strain evidence="5 6">S1-65</strain>
    </source>
</reference>
<keyword evidence="2" id="KW-0238">DNA-binding</keyword>
<gene>
    <name evidence="5" type="ORF">JM946_24180</name>
</gene>
<dbReference type="InterPro" id="IPR050204">
    <property type="entry name" value="AraC_XylS_family_regulators"/>
</dbReference>
<dbReference type="EMBL" id="JAEVLS010000006">
    <property type="protein sequence ID" value="MBM0107845.1"/>
    <property type="molecule type" value="Genomic_DNA"/>
</dbReference>
<keyword evidence="1" id="KW-0805">Transcription regulation</keyword>
<evidence type="ECO:0000256" key="3">
    <source>
        <dbReference type="ARBA" id="ARBA00023163"/>
    </source>
</evidence>
<accession>A0ABS1X3R0</accession>
<dbReference type="PROSITE" id="PS00041">
    <property type="entry name" value="HTH_ARAC_FAMILY_1"/>
    <property type="match status" value="1"/>
</dbReference>
<organism evidence="5 6">
    <name type="scientific">Steroidobacter gossypii</name>
    <dbReference type="NCBI Taxonomy" id="2805490"/>
    <lineage>
        <taxon>Bacteria</taxon>
        <taxon>Pseudomonadati</taxon>
        <taxon>Pseudomonadota</taxon>
        <taxon>Gammaproteobacteria</taxon>
        <taxon>Steroidobacterales</taxon>
        <taxon>Steroidobacteraceae</taxon>
        <taxon>Steroidobacter</taxon>
    </lineage>
</organism>
<dbReference type="PRINTS" id="PR00032">
    <property type="entry name" value="HTHARAC"/>
</dbReference>
<evidence type="ECO:0000259" key="4">
    <source>
        <dbReference type="PROSITE" id="PS01124"/>
    </source>
</evidence>
<dbReference type="Pfam" id="PF12833">
    <property type="entry name" value="HTH_18"/>
    <property type="match status" value="1"/>
</dbReference>
<evidence type="ECO:0000313" key="5">
    <source>
        <dbReference type="EMBL" id="MBM0107845.1"/>
    </source>
</evidence>
<name>A0ABS1X3R0_9GAMM</name>
<dbReference type="PANTHER" id="PTHR46796">
    <property type="entry name" value="HTH-TYPE TRANSCRIPTIONAL ACTIVATOR RHAS-RELATED"/>
    <property type="match status" value="1"/>
</dbReference>
<evidence type="ECO:0000256" key="2">
    <source>
        <dbReference type="ARBA" id="ARBA00023125"/>
    </source>
</evidence>
<dbReference type="RefSeq" id="WP_203169959.1">
    <property type="nucleotide sequence ID" value="NZ_JAEVLS010000006.1"/>
</dbReference>
<evidence type="ECO:0000256" key="1">
    <source>
        <dbReference type="ARBA" id="ARBA00023015"/>
    </source>
</evidence>
<dbReference type="InterPro" id="IPR018062">
    <property type="entry name" value="HTH_AraC-typ_CS"/>
</dbReference>
<sequence>MSALASSIGEVTRVVGASPPLLPQTLSCGARLSARWLNPPFSGYQRPMEEHVIVAHFGGFSRGTVKTDGKLHVATFAPGTFSLCPMERDAVRASDRPIEVGTLFLGPTRLRSVSEQFAGDRRIELVDRVTFRDPKLFKLLELLFDEGDPGDPGKRLFMEQLVDLITLQLLREHSAFAGPLASSPRRGLAQWQVKRVTAYMQEHLGEEIGLGELADTLNLSRYYFCTAFRVATGYTPHEWLTRLRMDLSRKLLADPAMRITDVALVAGYQTPSAFAAAFRKHVGASPTEYRRRL</sequence>
<feature type="domain" description="HTH araC/xylS-type" evidence="4">
    <location>
        <begin position="194"/>
        <end position="292"/>
    </location>
</feature>
<dbReference type="InterPro" id="IPR009057">
    <property type="entry name" value="Homeodomain-like_sf"/>
</dbReference>
<dbReference type="PROSITE" id="PS01124">
    <property type="entry name" value="HTH_ARAC_FAMILY_2"/>
    <property type="match status" value="1"/>
</dbReference>
<evidence type="ECO:0000313" key="6">
    <source>
        <dbReference type="Proteomes" id="UP000661077"/>
    </source>
</evidence>
<dbReference type="SMART" id="SM00342">
    <property type="entry name" value="HTH_ARAC"/>
    <property type="match status" value="1"/>
</dbReference>